<keyword evidence="5" id="KW-0472">Membrane</keyword>
<dbReference type="Gene3D" id="3.30.559.30">
    <property type="entry name" value="Nonribosomal peptide synthetase, condensation domain"/>
    <property type="match status" value="1"/>
</dbReference>
<dbReference type="InterPro" id="IPR029058">
    <property type="entry name" value="AB_hydrolase_fold"/>
</dbReference>
<feature type="transmembrane region" description="Helical" evidence="5">
    <location>
        <begin position="1510"/>
        <end position="1531"/>
    </location>
</feature>
<feature type="compositionally biased region" description="Low complexity" evidence="4">
    <location>
        <begin position="1856"/>
        <end position="1869"/>
    </location>
</feature>
<protein>
    <submittedName>
        <fullName evidence="7">Amino acid adenylation domain-containing protein</fullName>
    </submittedName>
</protein>
<comment type="cofactor">
    <cofactor evidence="1">
        <name>pantetheine 4'-phosphate</name>
        <dbReference type="ChEBI" id="CHEBI:47942"/>
    </cofactor>
</comment>
<dbReference type="Proteomes" id="UP001596226">
    <property type="component" value="Unassembled WGS sequence"/>
</dbReference>
<dbReference type="Gene3D" id="3.40.50.980">
    <property type="match status" value="2"/>
</dbReference>
<dbReference type="InterPro" id="IPR036736">
    <property type="entry name" value="ACP-like_sf"/>
</dbReference>
<dbReference type="PANTHER" id="PTHR45527:SF14">
    <property type="entry name" value="PLIPASTATIN SYNTHASE SUBUNIT B"/>
    <property type="match status" value="1"/>
</dbReference>
<dbReference type="Gene3D" id="3.40.50.1820">
    <property type="entry name" value="alpha/beta hydrolase"/>
    <property type="match status" value="1"/>
</dbReference>
<dbReference type="Gene3D" id="2.30.38.10">
    <property type="entry name" value="Luciferase, Domain 3"/>
    <property type="match status" value="1"/>
</dbReference>
<dbReference type="Gene3D" id="1.20.1250.20">
    <property type="entry name" value="MFS general substrate transporter like domains"/>
    <property type="match status" value="1"/>
</dbReference>
<dbReference type="PANTHER" id="PTHR45527">
    <property type="entry name" value="NONRIBOSOMAL PEPTIDE SYNTHETASE"/>
    <property type="match status" value="1"/>
</dbReference>
<evidence type="ECO:0000256" key="5">
    <source>
        <dbReference type="SAM" id="Phobius"/>
    </source>
</evidence>
<dbReference type="PROSITE" id="PS50075">
    <property type="entry name" value="CARRIER"/>
    <property type="match status" value="1"/>
</dbReference>
<evidence type="ECO:0000256" key="1">
    <source>
        <dbReference type="ARBA" id="ARBA00001957"/>
    </source>
</evidence>
<dbReference type="RefSeq" id="WP_377511493.1">
    <property type="nucleotide sequence ID" value="NZ_JBHSQS010000007.1"/>
</dbReference>
<dbReference type="Pfam" id="PF00501">
    <property type="entry name" value="AMP-binding"/>
    <property type="match status" value="1"/>
</dbReference>
<comment type="caution">
    <text evidence="7">The sequence shown here is derived from an EMBL/GenBank/DDBJ whole genome shotgun (WGS) entry which is preliminary data.</text>
</comment>
<dbReference type="Gene3D" id="1.10.1200.10">
    <property type="entry name" value="ACP-like"/>
    <property type="match status" value="1"/>
</dbReference>
<dbReference type="InterPro" id="IPR025110">
    <property type="entry name" value="AMP-bd_C"/>
</dbReference>
<dbReference type="InterPro" id="IPR011701">
    <property type="entry name" value="MFS"/>
</dbReference>
<feature type="transmembrane region" description="Helical" evidence="5">
    <location>
        <begin position="1690"/>
        <end position="1709"/>
    </location>
</feature>
<dbReference type="Pfam" id="PF00550">
    <property type="entry name" value="PP-binding"/>
    <property type="match status" value="1"/>
</dbReference>
<dbReference type="PROSITE" id="PS00012">
    <property type="entry name" value="PHOSPHOPANTETHEINE"/>
    <property type="match status" value="1"/>
</dbReference>
<evidence type="ECO:0000313" key="8">
    <source>
        <dbReference type="Proteomes" id="UP001596226"/>
    </source>
</evidence>
<organism evidence="7 8">
    <name type="scientific">Micromonospora vulcania</name>
    <dbReference type="NCBI Taxonomy" id="1441873"/>
    <lineage>
        <taxon>Bacteria</taxon>
        <taxon>Bacillati</taxon>
        <taxon>Actinomycetota</taxon>
        <taxon>Actinomycetes</taxon>
        <taxon>Micromonosporales</taxon>
        <taxon>Micromonosporaceae</taxon>
        <taxon>Micromonospora</taxon>
    </lineage>
</organism>
<dbReference type="InterPro" id="IPR045851">
    <property type="entry name" value="AMP-bd_C_sf"/>
</dbReference>
<dbReference type="InterPro" id="IPR001031">
    <property type="entry name" value="Thioesterase"/>
</dbReference>
<dbReference type="InterPro" id="IPR023213">
    <property type="entry name" value="CAT-like_dom_sf"/>
</dbReference>
<dbReference type="Gene3D" id="3.30.559.10">
    <property type="entry name" value="Chloramphenicol acetyltransferase-like domain"/>
    <property type="match status" value="1"/>
</dbReference>
<dbReference type="InterPro" id="IPR020845">
    <property type="entry name" value="AMP-binding_CS"/>
</dbReference>
<evidence type="ECO:0000256" key="3">
    <source>
        <dbReference type="ARBA" id="ARBA00022553"/>
    </source>
</evidence>
<dbReference type="SUPFAM" id="SSF56801">
    <property type="entry name" value="Acetyl-CoA synthetase-like"/>
    <property type="match status" value="1"/>
</dbReference>
<feature type="transmembrane region" description="Helical" evidence="5">
    <location>
        <begin position="1715"/>
        <end position="1737"/>
    </location>
</feature>
<reference evidence="8" key="1">
    <citation type="journal article" date="2019" name="Int. J. Syst. Evol. Microbiol.">
        <title>The Global Catalogue of Microorganisms (GCM) 10K type strain sequencing project: providing services to taxonomists for standard genome sequencing and annotation.</title>
        <authorList>
            <consortium name="The Broad Institute Genomics Platform"/>
            <consortium name="The Broad Institute Genome Sequencing Center for Infectious Disease"/>
            <person name="Wu L."/>
            <person name="Ma J."/>
        </authorList>
    </citation>
    <scope>NUCLEOTIDE SEQUENCE [LARGE SCALE GENOMIC DNA]</scope>
    <source>
        <strain evidence="8">CGMCC 4.7144</strain>
    </source>
</reference>
<evidence type="ECO:0000313" key="7">
    <source>
        <dbReference type="EMBL" id="MFC5924584.1"/>
    </source>
</evidence>
<keyword evidence="3" id="KW-0597">Phosphoprotein</keyword>
<dbReference type="InterPro" id="IPR006162">
    <property type="entry name" value="Ppantetheine_attach_site"/>
</dbReference>
<dbReference type="CDD" id="cd06173">
    <property type="entry name" value="MFS_MefA_like"/>
    <property type="match status" value="1"/>
</dbReference>
<keyword evidence="2" id="KW-0596">Phosphopantetheine</keyword>
<dbReference type="InterPro" id="IPR000873">
    <property type="entry name" value="AMP-dep_synth/lig_dom"/>
</dbReference>
<dbReference type="Pfam" id="PF00668">
    <property type="entry name" value="Condensation"/>
    <property type="match status" value="1"/>
</dbReference>
<dbReference type="PROSITE" id="PS00455">
    <property type="entry name" value="AMP_BINDING"/>
    <property type="match status" value="1"/>
</dbReference>
<sequence>MSAAPESAAPPAPLSATKQALLDRLLRQRADAGAGRIGRAPADAPRTLSYAQERLWFMDQFAPGATAYHVPVAVWLDGDVDPDVLVDALGDVVARQESLRMAFPATEDGQPTVTVAAPAAVPVRRETVRADDPADARRQALDLAREQASVPFDLATGPLLRALLVSYDEQRWLLSVETHHIVGDGWSIDVLVGDLLTAYRARRDGSTPTWAELPVGYGDYAHWQRHRPGTGRGLAYWTEQLAGVPALELPADRPRPPTQRFEGATHRFEVDAALAAEVTALARRHDATLYMTLLAAYQLLLSRHADQDDFAVGSPVAGRHHRELEGLVGMFVNMLPLRARLDPHESFSDLLTRTRQLVLDGLTHQDVQFEHLVAELDVDRDVSRPPLFQVTFALQNYQMRDHGADDAGPAAHWEVLDLSTTRFDLELLVAQTRTGELWCELTYPTAQFDAETVGRFGERFVHLLRAVVEHADVPLRAVDLLTDAERAQVLDEWGSRAGRFPVTRTLPALFEEQVARQPDAVALVHGDEQVSYAELDRRAEALAGRLRRLGVGRDTLVALHLRPGTGTVEAILGVLKAGGAYVPLNLAYPRERLEFILADTAAPVLVTDETSTEALPAYAGVAIRLDAPEQDPPAVSADPPASPARPGDAAYVIYTSGSTGQPKGVLVEHRQVVRLLTSAEEHFDFGAEDVWALLHSYAFDFSVWEMWGALAYGGQLVIVPPDVVRDQESLLDELAARKVTVLNQTPAAFRALRATLTETDRSFADLSVRTIVFGGDALYVRELRHWLNTYGESTPVLVNMYGITETTVHVTAQRIRRVDVRRGVASPIGRPLADLRAYVLDRHLNPVPVGVPAELFVAGEGLARGYLNRAGLTAQRFLPEPFSGEPGARMYRTGDRVRWSADGTLEYLGRVDRQVKIRGYRIELGEIEAALHRHPDVRASAVLVRPDGTGDRRLVGYVVPAEGGPRPTPAQLREHLAGILADYLVPAAFVVLDALPLTPNGKLDDRALPDPELGRQAEQEFAEASTPNERLIAGIWADLLAVEQVGIDDDFFLIGGHSLLAAQAVTRIRREVDAAGGTGAVSLMDLFRCRTVRELARLLDEPAGEDRPTRLLHELTRPIPVAEQVRTLVCVPYGGGSAAVYQALSEAMPAGHRLFAAAIHNQEAGGTEDTLPFGDLVDGAVTEILRDITGPLVLYGHCGIGSALVVAVARRLQAVDRPVEAVYVGGIFPFARPRGVLSRLSRLAELESLRSNRTFINRLVGRGVDIEELGLDEVDRVIRNMRHDTRSAEDYYSGLLDQQIERIDAPVISVVGEQDPATDYYEERFREWDFLSDTCALVVLDEGGHYFNRYRATEVAEIVTRTHLALDADDGAELTRAGRGEDADWWLHGVHRRGAAEQPGGEPVAAGARRAAEPSMGRFLGVAAGQLISLIGSAFTQWAIPIWIYLTTGSVVQLALFVTLALVPGLIIAPLAGAVVDRSHRRRVLIAGDVAAWVVQLALGALLWTDTLQIGHIYGLMAALSVATAFQRLAYVASVPQLVPKRYLRHAIGVVEMVNGAGTLFVPLFAAGLLATIGLDGILIIDIVSYAAAIVITSLIRWPARMGWHRRESLAAEIANGFRFSWGHRQFRAMLLFFLVLNIFLAPPLILMSPLVLSFGGLADAARVSFLSGLGATVAGLTVALWGGPARRPMRGVLLSILAMALACLLVAWRPDPLLVAVGACALTAGLTLTTGIYRAIVQVKIPQRYHGRAAALNQMISWSTLPLGFAVVAPAATAFFEPMLMPDGRLAGSVGRLIGVGEGRGMAFVFLLCGLAIAVLVAVAARIRAVARFDTEAPDAVADDLVGVESLRHRREPDSAAPVVPSRPRAAA</sequence>
<gene>
    <name evidence="7" type="ORF">ACFQGL_14640</name>
</gene>
<keyword evidence="8" id="KW-1185">Reference proteome</keyword>
<dbReference type="Gene3D" id="3.30.300.30">
    <property type="match status" value="1"/>
</dbReference>
<dbReference type="SUPFAM" id="SSF103473">
    <property type="entry name" value="MFS general substrate transporter"/>
    <property type="match status" value="1"/>
</dbReference>
<name>A0ABW1H4L2_9ACTN</name>
<dbReference type="Pfam" id="PF07690">
    <property type="entry name" value="MFS_1"/>
    <property type="match status" value="1"/>
</dbReference>
<dbReference type="SUPFAM" id="SSF53474">
    <property type="entry name" value="alpha/beta-Hydrolases"/>
    <property type="match status" value="1"/>
</dbReference>
<dbReference type="InterPro" id="IPR009081">
    <property type="entry name" value="PP-bd_ACP"/>
</dbReference>
<dbReference type="InterPro" id="IPR001242">
    <property type="entry name" value="Condensation_dom"/>
</dbReference>
<feature type="transmembrane region" description="Helical" evidence="5">
    <location>
        <begin position="1629"/>
        <end position="1652"/>
    </location>
</feature>
<dbReference type="Pfam" id="PF13193">
    <property type="entry name" value="AMP-binding_C"/>
    <property type="match status" value="1"/>
</dbReference>
<dbReference type="SUPFAM" id="SSF52777">
    <property type="entry name" value="CoA-dependent acyltransferases"/>
    <property type="match status" value="2"/>
</dbReference>
<evidence type="ECO:0000259" key="6">
    <source>
        <dbReference type="PROSITE" id="PS50075"/>
    </source>
</evidence>
<dbReference type="CDD" id="cd19531">
    <property type="entry name" value="LCL_NRPS-like"/>
    <property type="match status" value="1"/>
</dbReference>
<dbReference type="CDD" id="cd17643">
    <property type="entry name" value="A_NRPS_Cytc1-like"/>
    <property type="match status" value="1"/>
</dbReference>
<feature type="transmembrane region" description="Helical" evidence="5">
    <location>
        <begin position="1543"/>
        <end position="1566"/>
    </location>
</feature>
<evidence type="ECO:0000256" key="4">
    <source>
        <dbReference type="SAM" id="MobiDB-lite"/>
    </source>
</evidence>
<feature type="transmembrane region" description="Helical" evidence="5">
    <location>
        <begin position="1664"/>
        <end position="1683"/>
    </location>
</feature>
<feature type="transmembrane region" description="Helical" evidence="5">
    <location>
        <begin position="1484"/>
        <end position="1504"/>
    </location>
</feature>
<dbReference type="InterPro" id="IPR010071">
    <property type="entry name" value="AA_adenyl_dom"/>
</dbReference>
<feature type="region of interest" description="Disordered" evidence="4">
    <location>
        <begin position="1850"/>
        <end position="1869"/>
    </location>
</feature>
<dbReference type="EMBL" id="JBHSQS010000007">
    <property type="protein sequence ID" value="MFC5924584.1"/>
    <property type="molecule type" value="Genomic_DNA"/>
</dbReference>
<accession>A0ABW1H4L2</accession>
<dbReference type="NCBIfam" id="TIGR01733">
    <property type="entry name" value="AA-adenyl-dom"/>
    <property type="match status" value="1"/>
</dbReference>
<feature type="domain" description="Carrier" evidence="6">
    <location>
        <begin position="1023"/>
        <end position="1103"/>
    </location>
</feature>
<keyword evidence="5" id="KW-1133">Transmembrane helix</keyword>
<feature type="transmembrane region" description="Helical" evidence="5">
    <location>
        <begin position="1451"/>
        <end position="1472"/>
    </location>
</feature>
<proteinExistence type="predicted"/>
<feature type="transmembrane region" description="Helical" evidence="5">
    <location>
        <begin position="1578"/>
        <end position="1598"/>
    </location>
</feature>
<feature type="transmembrane region" description="Helical" evidence="5">
    <location>
        <begin position="1757"/>
        <end position="1777"/>
    </location>
</feature>
<keyword evidence="5" id="KW-0812">Transmembrane</keyword>
<feature type="transmembrane region" description="Helical" evidence="5">
    <location>
        <begin position="1802"/>
        <end position="1822"/>
    </location>
</feature>
<evidence type="ECO:0000256" key="2">
    <source>
        <dbReference type="ARBA" id="ARBA00022450"/>
    </source>
</evidence>
<dbReference type="InterPro" id="IPR036259">
    <property type="entry name" value="MFS_trans_sf"/>
</dbReference>
<dbReference type="Pfam" id="PF00975">
    <property type="entry name" value="Thioesterase"/>
    <property type="match status" value="1"/>
</dbReference>